<feature type="domain" description="ABC transporter" evidence="5">
    <location>
        <begin position="8"/>
        <end position="245"/>
    </location>
</feature>
<dbReference type="CDD" id="cd03261">
    <property type="entry name" value="ABC_Org_Solvent_Resistant"/>
    <property type="match status" value="1"/>
</dbReference>
<evidence type="ECO:0000256" key="3">
    <source>
        <dbReference type="ARBA" id="ARBA00022741"/>
    </source>
</evidence>
<dbReference type="PANTHER" id="PTHR43023:SF3">
    <property type="entry name" value="PROTEIN TRIGALACTOSYLDIACYLGLYCEROL 3, CHLOROPLASTIC"/>
    <property type="match status" value="1"/>
</dbReference>
<keyword evidence="3" id="KW-0547">Nucleotide-binding</keyword>
<keyword evidence="4 6" id="KW-0067">ATP-binding</keyword>
<evidence type="ECO:0000256" key="1">
    <source>
        <dbReference type="ARBA" id="ARBA00022448"/>
    </source>
</evidence>
<dbReference type="GO" id="GO:0016887">
    <property type="term" value="F:ATP hydrolysis activity"/>
    <property type="evidence" value="ECO:0007669"/>
    <property type="project" value="InterPro"/>
</dbReference>
<dbReference type="Gene3D" id="3.40.50.300">
    <property type="entry name" value="P-loop containing nucleotide triphosphate hydrolases"/>
    <property type="match status" value="1"/>
</dbReference>
<dbReference type="SUPFAM" id="SSF52540">
    <property type="entry name" value="P-loop containing nucleoside triphosphate hydrolases"/>
    <property type="match status" value="1"/>
</dbReference>
<protein>
    <submittedName>
        <fullName evidence="6">ATP-binding cassette domain-containing protein</fullName>
    </submittedName>
</protein>
<evidence type="ECO:0000313" key="7">
    <source>
        <dbReference type="Proteomes" id="UP000622890"/>
    </source>
</evidence>
<keyword evidence="2" id="KW-0472">Membrane</keyword>
<dbReference type="RefSeq" id="WP_200593918.1">
    <property type="nucleotide sequence ID" value="NZ_JAEPBG010000007.1"/>
</dbReference>
<gene>
    <name evidence="6" type="ORF">JJB74_17705</name>
</gene>
<proteinExistence type="predicted"/>
<dbReference type="InterPro" id="IPR003593">
    <property type="entry name" value="AAA+_ATPase"/>
</dbReference>
<dbReference type="PANTHER" id="PTHR43023">
    <property type="entry name" value="PROTEIN TRIGALACTOSYLDIACYLGLYCEROL 3, CHLOROPLASTIC"/>
    <property type="match status" value="1"/>
</dbReference>
<dbReference type="SMART" id="SM00382">
    <property type="entry name" value="AAA"/>
    <property type="match status" value="1"/>
</dbReference>
<sequence>MTASAPILRIDGLCTRFGELTVHENLNMEVRAGEIVALVGGSGSGKTTLLREVLGLERPSAGTVQVFGEDVHRADAARLHALRRRWGMLFQHGALFSAMSAFDNVALPMRELRHLPEDLVRDAALLKLSMVGIDARAAQRMPADLSGGMVKRVALARALALEPELLFLDEPTAGLDPALSDAFVELIAGLHREMHLTVLMVTHDLDTLLSLSTRIAVLADKRLVAFGTAREVIRVDHPFIREYFLGARGRRALQGLADIDAPPAPGA</sequence>
<evidence type="ECO:0000256" key="4">
    <source>
        <dbReference type="ARBA" id="ARBA00022840"/>
    </source>
</evidence>
<evidence type="ECO:0000256" key="2">
    <source>
        <dbReference type="ARBA" id="ARBA00022475"/>
    </source>
</evidence>
<dbReference type="PROSITE" id="PS50893">
    <property type="entry name" value="ABC_TRANSPORTER_2"/>
    <property type="match status" value="1"/>
</dbReference>
<dbReference type="Pfam" id="PF00005">
    <property type="entry name" value="ABC_tran"/>
    <property type="match status" value="1"/>
</dbReference>
<evidence type="ECO:0000259" key="5">
    <source>
        <dbReference type="PROSITE" id="PS50893"/>
    </source>
</evidence>
<keyword evidence="1" id="KW-0813">Transport</keyword>
<dbReference type="EMBL" id="JAEPBG010000007">
    <property type="protein sequence ID" value="MBK4736462.1"/>
    <property type="molecule type" value="Genomic_DNA"/>
</dbReference>
<keyword evidence="2" id="KW-1003">Cell membrane</keyword>
<reference evidence="6" key="1">
    <citation type="submission" date="2021-01" db="EMBL/GenBank/DDBJ databases">
        <title>Genome sequence of strain Noviherbaspirillum sp. DKR-6.</title>
        <authorList>
            <person name="Chaudhary D.K."/>
        </authorList>
    </citation>
    <scope>NUCLEOTIDE SEQUENCE</scope>
    <source>
        <strain evidence="6">DKR-6</strain>
    </source>
</reference>
<name>A0A934SVE3_9BURK</name>
<dbReference type="InterPro" id="IPR003439">
    <property type="entry name" value="ABC_transporter-like_ATP-bd"/>
</dbReference>
<dbReference type="Proteomes" id="UP000622890">
    <property type="component" value="Unassembled WGS sequence"/>
</dbReference>
<dbReference type="GO" id="GO:0005524">
    <property type="term" value="F:ATP binding"/>
    <property type="evidence" value="ECO:0007669"/>
    <property type="project" value="UniProtKB-KW"/>
</dbReference>
<dbReference type="InterPro" id="IPR027417">
    <property type="entry name" value="P-loop_NTPase"/>
</dbReference>
<organism evidence="6 7">
    <name type="scientific">Noviherbaspirillum pedocola</name>
    <dbReference type="NCBI Taxonomy" id="2801341"/>
    <lineage>
        <taxon>Bacteria</taxon>
        <taxon>Pseudomonadati</taxon>
        <taxon>Pseudomonadota</taxon>
        <taxon>Betaproteobacteria</taxon>
        <taxon>Burkholderiales</taxon>
        <taxon>Oxalobacteraceae</taxon>
        <taxon>Noviherbaspirillum</taxon>
    </lineage>
</organism>
<evidence type="ECO:0000313" key="6">
    <source>
        <dbReference type="EMBL" id="MBK4736462.1"/>
    </source>
</evidence>
<dbReference type="AlphaFoldDB" id="A0A934SVE3"/>
<keyword evidence="7" id="KW-1185">Reference proteome</keyword>
<accession>A0A934SVE3</accession>
<comment type="caution">
    <text evidence="6">The sequence shown here is derived from an EMBL/GenBank/DDBJ whole genome shotgun (WGS) entry which is preliminary data.</text>
</comment>